<sequence length="163" mass="18104">VFEAEKLMFHLQNRVRAEVDPPLPQLDLAFCTDLMNLTRTGGASSLLSQRLDYHIIPAEELIVEHREEVIRNIKNKKKLKEQDYKPPPDPLFDAEGLGNNITLVTEDTAQFVQGAWGRGVLVRIGTTPWEQPAAGPYLASNLGTPSSAQEAPDLSNEDEFPAL</sequence>
<proteinExistence type="predicted"/>
<organism evidence="1">
    <name type="scientific">Cyprideis torosa</name>
    <dbReference type="NCBI Taxonomy" id="163714"/>
    <lineage>
        <taxon>Eukaryota</taxon>
        <taxon>Metazoa</taxon>
        <taxon>Ecdysozoa</taxon>
        <taxon>Arthropoda</taxon>
        <taxon>Crustacea</taxon>
        <taxon>Oligostraca</taxon>
        <taxon>Ostracoda</taxon>
        <taxon>Podocopa</taxon>
        <taxon>Podocopida</taxon>
        <taxon>Cytherocopina</taxon>
        <taxon>Cytheroidea</taxon>
        <taxon>Cytherideidae</taxon>
        <taxon>Cyprideis</taxon>
    </lineage>
</organism>
<dbReference type="AlphaFoldDB" id="A0A7R8WLV5"/>
<gene>
    <name evidence="1" type="ORF">CTOB1V02_LOCUS11983</name>
</gene>
<evidence type="ECO:0000313" key="1">
    <source>
        <dbReference type="EMBL" id="CAD7234166.1"/>
    </source>
</evidence>
<reference evidence="1" key="1">
    <citation type="submission" date="2020-11" db="EMBL/GenBank/DDBJ databases">
        <authorList>
            <person name="Tran Van P."/>
        </authorList>
    </citation>
    <scope>NUCLEOTIDE SEQUENCE</scope>
</reference>
<accession>A0A7R8WLV5</accession>
<protein>
    <submittedName>
        <fullName evidence="1">Uncharacterized protein</fullName>
    </submittedName>
</protein>
<dbReference type="EMBL" id="OB667919">
    <property type="protein sequence ID" value="CAD7234166.1"/>
    <property type="molecule type" value="Genomic_DNA"/>
</dbReference>
<name>A0A7R8WLV5_9CRUS</name>
<feature type="non-terminal residue" evidence="1">
    <location>
        <position position="1"/>
    </location>
</feature>